<dbReference type="PANTHER" id="PTHR24559:SF444">
    <property type="entry name" value="REVERSE TRANSCRIPTASE DOMAIN-CONTAINING PROTEIN"/>
    <property type="match status" value="1"/>
</dbReference>
<feature type="non-terminal residue" evidence="1">
    <location>
        <position position="1"/>
    </location>
</feature>
<gene>
    <name evidence="1" type="ORF">CPELLU_LOCUS21138</name>
</gene>
<protein>
    <submittedName>
        <fullName evidence="1">15666_t:CDS:1</fullName>
    </submittedName>
</protein>
<dbReference type="Proteomes" id="UP000789759">
    <property type="component" value="Unassembled WGS sequence"/>
</dbReference>
<evidence type="ECO:0000313" key="2">
    <source>
        <dbReference type="Proteomes" id="UP000789759"/>
    </source>
</evidence>
<dbReference type="InterPro" id="IPR043502">
    <property type="entry name" value="DNA/RNA_pol_sf"/>
</dbReference>
<dbReference type="InterPro" id="IPR053134">
    <property type="entry name" value="RNA-dir_DNA_polymerase"/>
</dbReference>
<sequence>GAWFIGQEIKRMEEAGLIRPSCSPWAFPVVLVKKKNGKMRLCVDFRKLNQRTKRDSYPLPRINELLGALKNST</sequence>
<keyword evidence="2" id="KW-1185">Reference proteome</keyword>
<dbReference type="OrthoDB" id="2435678at2759"/>
<dbReference type="EMBL" id="CAJVQA010073931">
    <property type="protein sequence ID" value="CAG8834627.1"/>
    <property type="molecule type" value="Genomic_DNA"/>
</dbReference>
<dbReference type="AlphaFoldDB" id="A0A9N9KHK7"/>
<accession>A0A9N9KHK7</accession>
<feature type="non-terminal residue" evidence="1">
    <location>
        <position position="73"/>
    </location>
</feature>
<evidence type="ECO:0000313" key="1">
    <source>
        <dbReference type="EMBL" id="CAG8834627.1"/>
    </source>
</evidence>
<dbReference type="SUPFAM" id="SSF56672">
    <property type="entry name" value="DNA/RNA polymerases"/>
    <property type="match status" value="1"/>
</dbReference>
<organism evidence="1 2">
    <name type="scientific">Cetraspora pellucida</name>
    <dbReference type="NCBI Taxonomy" id="1433469"/>
    <lineage>
        <taxon>Eukaryota</taxon>
        <taxon>Fungi</taxon>
        <taxon>Fungi incertae sedis</taxon>
        <taxon>Mucoromycota</taxon>
        <taxon>Glomeromycotina</taxon>
        <taxon>Glomeromycetes</taxon>
        <taxon>Diversisporales</taxon>
        <taxon>Gigasporaceae</taxon>
        <taxon>Cetraspora</taxon>
    </lineage>
</organism>
<dbReference type="PANTHER" id="PTHR24559">
    <property type="entry name" value="TRANSPOSON TY3-I GAG-POL POLYPROTEIN"/>
    <property type="match status" value="1"/>
</dbReference>
<reference evidence="1" key="1">
    <citation type="submission" date="2021-06" db="EMBL/GenBank/DDBJ databases">
        <authorList>
            <person name="Kallberg Y."/>
            <person name="Tangrot J."/>
            <person name="Rosling A."/>
        </authorList>
    </citation>
    <scope>NUCLEOTIDE SEQUENCE</scope>
    <source>
        <strain evidence="1">FL966</strain>
    </source>
</reference>
<dbReference type="Gene3D" id="3.10.10.10">
    <property type="entry name" value="HIV Type 1 Reverse Transcriptase, subunit A, domain 1"/>
    <property type="match status" value="1"/>
</dbReference>
<comment type="caution">
    <text evidence="1">The sequence shown here is derived from an EMBL/GenBank/DDBJ whole genome shotgun (WGS) entry which is preliminary data.</text>
</comment>
<name>A0A9N9KHK7_9GLOM</name>
<proteinExistence type="predicted"/>